<keyword evidence="3 4" id="KW-0175">Coiled coil</keyword>
<name>R8BM20_PHAM7</name>
<dbReference type="GO" id="GO:0005737">
    <property type="term" value="C:cytoplasm"/>
    <property type="evidence" value="ECO:0007669"/>
    <property type="project" value="UniProtKB-SubCell"/>
</dbReference>
<dbReference type="InterPro" id="IPR043936">
    <property type="entry name" value="HOOK_N"/>
</dbReference>
<keyword evidence="8" id="KW-1185">Reference proteome</keyword>
<dbReference type="GO" id="GO:0031122">
    <property type="term" value="P:cytoplasmic microtubule organization"/>
    <property type="evidence" value="ECO:0007669"/>
    <property type="project" value="TreeGrafter"/>
</dbReference>
<dbReference type="SUPFAM" id="SSF116907">
    <property type="entry name" value="Hook domain"/>
    <property type="match status" value="1"/>
</dbReference>
<dbReference type="OrthoDB" id="49395at2759"/>
<feature type="compositionally biased region" description="Basic and acidic residues" evidence="5">
    <location>
        <begin position="707"/>
        <end position="731"/>
    </location>
</feature>
<comment type="subcellular location">
    <subcellularLocation>
        <location evidence="1">Cytoplasm</location>
    </subcellularLocation>
</comment>
<evidence type="ECO:0000256" key="3">
    <source>
        <dbReference type="ARBA" id="ARBA00023054"/>
    </source>
</evidence>
<reference evidence="8" key="1">
    <citation type="journal article" date="2013" name="Genome Announc.">
        <title>Draft genome sequence of the ascomycete Phaeoacremonium aleophilum strain UCR-PA7, a causal agent of the esca disease complex in grapevines.</title>
        <authorList>
            <person name="Blanco-Ulate B."/>
            <person name="Rolshausen P."/>
            <person name="Cantu D."/>
        </authorList>
    </citation>
    <scope>NUCLEOTIDE SEQUENCE [LARGE SCALE GENOMIC DNA]</scope>
    <source>
        <strain evidence="8">UCR-PA7</strain>
    </source>
</reference>
<feature type="coiled-coil region" evidence="4">
    <location>
        <begin position="579"/>
        <end position="613"/>
    </location>
</feature>
<dbReference type="PANTHER" id="PTHR18947:SF28">
    <property type="entry name" value="GIRDIN, ISOFORM A"/>
    <property type="match status" value="1"/>
</dbReference>
<dbReference type="EMBL" id="KB933094">
    <property type="protein sequence ID" value="EOO00421.1"/>
    <property type="molecule type" value="Genomic_DNA"/>
</dbReference>
<dbReference type="RefSeq" id="XP_007914845.1">
    <property type="nucleotide sequence ID" value="XM_007916654.1"/>
</dbReference>
<sequence length="826" mass="94558">MPFDRGTQAALLKWVNTFPIDRPAESFDDLLDGAILAQMLRDLDPSYDPSELDDNVGSSRWLTRKRNIQSVYKGLFSYIKRENPDLAHQAHTADFRAIAENPDAEGICQVSLRPDEEPPRGPVDTDAVTQILSVFVAAVAFHNDQATRQKYIVAMQTKLDTKSMAALANVIQEKEKDMARAQAAAAREEIIEASMAGRDPGLEAEEEHLRLKTELEEKRRELDYTTKKYADLLSGHERLQETNEEISAKLKAVETQLEELQELHGADESRQIKMLQDKLREQSQLIENQEAEAEAYRIAKERLESEVAELRLKSAKADRLQDQYDELKHGREELEKKANAADRYKEKLKEQKKLEQQNTELRFQLDALKEGQSQFESLMEEKRRLEQTQKQTIDSLGQSEGHLWELREQKQTLENVFKELQVQYAALQDKNNLNESYIAELREQLSNGGAAPPASAGTPTATHTAFNLEEELQHSTDPTALLKSQLSRLEAENNLLRRNLGVGVQNEQLRADLEVAKQREELLQKKYNDVFEKHTVAQEQIQALIDKIPGKELVHCIEDCLHFGKLSILTSDYYRHEAYQNLRKTTLEAEQQLSQERAKSRDLEAEVKDKDRELLSVKTDLDAVEKDQTEALEVLKSTDNLISESLRSELESLRKQYKTLQLENDQQRTQLIDALVSKDKLRKELDETPAPTAPVETPAGTDPAVEEALKSSKSKIEKLRDRVKQQKEQLEKADQERYDLQRRLKAAEQGGAYAAQKATSDQIIKNLQRENALITTAWYDLTARLQSNHVVLQRRQDMPKSWLNKQRQMVNGERLPKGLSSILVFE</sequence>
<evidence type="ECO:0000256" key="1">
    <source>
        <dbReference type="ARBA" id="ARBA00004496"/>
    </source>
</evidence>
<dbReference type="GO" id="GO:0005815">
    <property type="term" value="C:microtubule organizing center"/>
    <property type="evidence" value="ECO:0007669"/>
    <property type="project" value="TreeGrafter"/>
</dbReference>
<feature type="domain" description="HOOK N-terminal" evidence="6">
    <location>
        <begin position="9"/>
        <end position="107"/>
    </location>
</feature>
<feature type="coiled-coil region" evidence="4">
    <location>
        <begin position="164"/>
        <end position="430"/>
    </location>
</feature>
<dbReference type="AlphaFoldDB" id="R8BM20"/>
<dbReference type="PANTHER" id="PTHR18947">
    <property type="entry name" value="HOOK PROTEINS"/>
    <property type="match status" value="1"/>
</dbReference>
<gene>
    <name evidence="7" type="ORF">UCRPA7_4083</name>
</gene>
<dbReference type="GO" id="GO:0051959">
    <property type="term" value="F:dynein light intermediate chain binding"/>
    <property type="evidence" value="ECO:0007669"/>
    <property type="project" value="TreeGrafter"/>
</dbReference>
<keyword evidence="2" id="KW-0963">Cytoplasm</keyword>
<dbReference type="HOGENOM" id="CLU_013811_0_0_1"/>
<dbReference type="Gene3D" id="1.10.418.10">
    <property type="entry name" value="Calponin-like domain"/>
    <property type="match status" value="1"/>
</dbReference>
<evidence type="ECO:0000313" key="7">
    <source>
        <dbReference type="EMBL" id="EOO00421.1"/>
    </source>
</evidence>
<feature type="coiled-coil region" evidence="4">
    <location>
        <begin position="643"/>
        <end position="670"/>
    </location>
</feature>
<feature type="coiled-coil region" evidence="4">
    <location>
        <begin position="479"/>
        <end position="526"/>
    </location>
</feature>
<evidence type="ECO:0000256" key="2">
    <source>
        <dbReference type="ARBA" id="ARBA00022490"/>
    </source>
</evidence>
<protein>
    <submittedName>
        <fullName evidence="7">Putative microtubule binding protein</fullName>
    </submittedName>
</protein>
<dbReference type="eggNOG" id="ENOG502RS64">
    <property type="taxonomic scope" value="Eukaryota"/>
</dbReference>
<feature type="compositionally biased region" description="Low complexity" evidence="5">
    <location>
        <begin position="688"/>
        <end position="701"/>
    </location>
</feature>
<evidence type="ECO:0000313" key="8">
    <source>
        <dbReference type="Proteomes" id="UP000014074"/>
    </source>
</evidence>
<dbReference type="InterPro" id="IPR036872">
    <property type="entry name" value="CH_dom_sf"/>
</dbReference>
<organism evidence="7 8">
    <name type="scientific">Phaeoacremonium minimum (strain UCR-PA7)</name>
    <name type="common">Esca disease fungus</name>
    <name type="synonym">Togninia minima</name>
    <dbReference type="NCBI Taxonomy" id="1286976"/>
    <lineage>
        <taxon>Eukaryota</taxon>
        <taxon>Fungi</taxon>
        <taxon>Dikarya</taxon>
        <taxon>Ascomycota</taxon>
        <taxon>Pezizomycotina</taxon>
        <taxon>Sordariomycetes</taxon>
        <taxon>Sordariomycetidae</taxon>
        <taxon>Togniniales</taxon>
        <taxon>Togniniaceae</taxon>
        <taxon>Phaeoacremonium</taxon>
    </lineage>
</organism>
<dbReference type="KEGG" id="tmn:UCRPA7_4083"/>
<dbReference type="Proteomes" id="UP000014074">
    <property type="component" value="Unassembled WGS sequence"/>
</dbReference>
<proteinExistence type="predicted"/>
<evidence type="ECO:0000259" key="6">
    <source>
        <dbReference type="Pfam" id="PF19047"/>
    </source>
</evidence>
<evidence type="ECO:0000256" key="5">
    <source>
        <dbReference type="SAM" id="MobiDB-lite"/>
    </source>
</evidence>
<dbReference type="GO" id="GO:0030705">
    <property type="term" value="P:cytoskeleton-dependent intracellular transport"/>
    <property type="evidence" value="ECO:0007669"/>
    <property type="project" value="InterPro"/>
</dbReference>
<dbReference type="GO" id="GO:0008017">
    <property type="term" value="F:microtubule binding"/>
    <property type="evidence" value="ECO:0007669"/>
    <property type="project" value="TreeGrafter"/>
</dbReference>
<dbReference type="GeneID" id="19324498"/>
<dbReference type="CDD" id="cd22211">
    <property type="entry name" value="HkD_SF"/>
    <property type="match status" value="1"/>
</dbReference>
<evidence type="ECO:0000256" key="4">
    <source>
        <dbReference type="SAM" id="Coils"/>
    </source>
</evidence>
<dbReference type="Pfam" id="PF19047">
    <property type="entry name" value="HOOK_N"/>
    <property type="match status" value="1"/>
</dbReference>
<feature type="region of interest" description="Disordered" evidence="5">
    <location>
        <begin position="684"/>
        <end position="731"/>
    </location>
</feature>
<accession>R8BM20</accession>